<keyword evidence="3" id="KW-1185">Reference proteome</keyword>
<dbReference type="InterPro" id="IPR011990">
    <property type="entry name" value="TPR-like_helical_dom_sf"/>
</dbReference>
<name>Z9JWY6_9MICO</name>
<proteinExistence type="predicted"/>
<dbReference type="STRING" id="396014.BF93_11920"/>
<reference evidence="2 3" key="1">
    <citation type="submission" date="2014-02" db="EMBL/GenBank/DDBJ databases">
        <title>Genome sequence of Brachybacterium phenoliresistens strain W13A50.</title>
        <authorList>
            <person name="Wang X."/>
        </authorList>
    </citation>
    <scope>NUCLEOTIDE SEQUENCE [LARGE SCALE GENOMIC DNA]</scope>
    <source>
        <strain evidence="2 3">W13A50</strain>
    </source>
</reference>
<dbReference type="Pfam" id="PF17128">
    <property type="entry name" value="DUF5107"/>
    <property type="match status" value="1"/>
</dbReference>
<evidence type="ECO:0000313" key="2">
    <source>
        <dbReference type="EMBL" id="EWS82316.1"/>
    </source>
</evidence>
<dbReference type="PATRIC" id="fig|396014.3.peg.890"/>
<dbReference type="eggNOG" id="COG0457">
    <property type="taxonomic scope" value="Bacteria"/>
</dbReference>
<comment type="caution">
    <text evidence="2">The sequence shown here is derived from an EMBL/GenBank/DDBJ whole genome shotgun (WGS) entry which is preliminary data.</text>
</comment>
<sequence>MQGERIVLPSTVAPAYGRGMLTAESLLPLAARPAELADRAAAVWSAPTTIPTYRPLPPERFPAYLDRRVYQGSSGAVYPLPFHHQIAAEPEDQVWQAVHLQNAWLHVVVLPELGGRIHIARDRVSGEDLFYANPVIKPALVGLAGPWIAGGVELNWPQHHRPATFLPSDWSIEEEADGSVVVWCGDHDPFDRLQGLHGVRLRPDSSALELAVRLFNRTELEQTFLWWANAAARVHDDYQVFFPHDVRYVADHAKRAVTAFPAADRPYYGVDYPALAGTEFTAADGTSGTGDRLDWYRSVPVPTSYMALHSDEDFFGGYDHASGVGFVHVADRRLAVGKKNWTWGNSPFGHAWERNLSEDGAHYIELMAGVFTDNQPDFAQLAPGETKTFTQRWYPIRGTGAIDRAGEDAAVSLRLGAGRAVARIAAARVVPGARVTLRQDGIVLAEQAGDLDPSRTLELRADAAADAPVSVEVADAEGRVLVAWSTAELAAGADQPEPQAAQEPPAPGEVATAEELALIAEHLVVYRHATRAPEPYWEEALRRDPGHVASLVGRAVRAYRRDDLEAARGLLARAVARLTRWHPTAQDMRPQYLLGLVHEALGEDEIAYDLHARASWARAWRGPAGYRMARLDARAGRERMALHRLEDVLAVEGDHLQALALRAVCLRRLGQEQEARSALAAALARNPLDALARALAGQVPSADVQVCLDVAIDLAGFGEGQAALAVLDRAAEADRSRPLGQTAGGPLIDYHRAVIQEELGQPGAAAQSRARARSADPTWACPSRLADVAALRAAGDQDPQAAALHGHWLYAAGRPADAAAAWERSLDLGGDDPAVHRNLGLDAVNRLQDPEAASGRYAAAVRAAPQEAQLRLEIDQLHALQGRGTEERLARLRENAALLAERDDAQVALAHLLVSAGEAAEAGAVLTQRRLHPWEGGEGEALSAWERACVRLAVDAVADGDPDAALAQLQAALAPPAQLGEARHHLASTAQLDLLLGDVHARTGQAEAASEAWRRAAEQKGDFLGMQTQEHSETTAWSVLALRRLGRDAEAAALRQDLEGFVDDLAGTPPTVDYFATSLPDLLLFVEDPVLVRDRRVAVLRAQLQALDGELDAAAVALAAPELAASRHAADLGMLLRDGAAGLAFRARHP</sequence>
<dbReference type="Gene3D" id="1.25.40.10">
    <property type="entry name" value="Tetratricopeptide repeat domain"/>
    <property type="match status" value="2"/>
</dbReference>
<dbReference type="EMBL" id="JDYK01000003">
    <property type="protein sequence ID" value="EWS82316.1"/>
    <property type="molecule type" value="Genomic_DNA"/>
</dbReference>
<organism evidence="2 3">
    <name type="scientific">Brachybacterium phenoliresistens</name>
    <dbReference type="NCBI Taxonomy" id="396014"/>
    <lineage>
        <taxon>Bacteria</taxon>
        <taxon>Bacillati</taxon>
        <taxon>Actinomycetota</taxon>
        <taxon>Actinomycetes</taxon>
        <taxon>Micrococcales</taxon>
        <taxon>Dermabacteraceae</taxon>
        <taxon>Brachybacterium</taxon>
    </lineage>
</organism>
<dbReference type="SUPFAM" id="SSF48452">
    <property type="entry name" value="TPR-like"/>
    <property type="match status" value="3"/>
</dbReference>
<evidence type="ECO:0000313" key="3">
    <source>
        <dbReference type="Proteomes" id="UP000023067"/>
    </source>
</evidence>
<gene>
    <name evidence="2" type="ORF">BF93_11920</name>
</gene>
<dbReference type="InterPro" id="IPR033396">
    <property type="entry name" value="DUF5107"/>
</dbReference>
<dbReference type="HOGENOM" id="CLU_010402_0_0_11"/>
<evidence type="ECO:0000259" key="1">
    <source>
        <dbReference type="Pfam" id="PF17128"/>
    </source>
</evidence>
<accession>Z9JWY6</accession>
<feature type="domain" description="DUF5107" evidence="1">
    <location>
        <begin position="76"/>
        <end position="396"/>
    </location>
</feature>
<protein>
    <recommendedName>
        <fullName evidence="1">DUF5107 domain-containing protein</fullName>
    </recommendedName>
</protein>
<dbReference type="AlphaFoldDB" id="Z9JWY6"/>
<dbReference type="Proteomes" id="UP000023067">
    <property type="component" value="Unassembled WGS sequence"/>
</dbReference>